<dbReference type="Gene3D" id="3.40.50.10320">
    <property type="entry name" value="LmbE-like"/>
    <property type="match status" value="1"/>
</dbReference>
<reference evidence="1" key="1">
    <citation type="submission" date="2022-03" db="EMBL/GenBank/DDBJ databases">
        <title>Description of Abyssus ytuae gen. nov., sp. nov., a novel member of the family Flavobacteriaceae isolated from the sediment of Mariana Trench.</title>
        <authorList>
            <person name="Zhang J."/>
            <person name="Xu X."/>
        </authorList>
    </citation>
    <scope>NUCLEOTIDE SEQUENCE</scope>
    <source>
        <strain evidence="1">MT3330</strain>
    </source>
</reference>
<dbReference type="InterPro" id="IPR024078">
    <property type="entry name" value="LmbE-like_dom_sf"/>
</dbReference>
<evidence type="ECO:0000313" key="1">
    <source>
        <dbReference type="EMBL" id="UOB17247.1"/>
    </source>
</evidence>
<dbReference type="RefSeq" id="WP_255842566.1">
    <property type="nucleotide sequence ID" value="NZ_CP094358.1"/>
</dbReference>
<name>A0A9E7CU00_9FLAO</name>
<proteinExistence type="predicted"/>
<evidence type="ECO:0000313" key="2">
    <source>
        <dbReference type="Proteomes" id="UP000831290"/>
    </source>
</evidence>
<organism evidence="1 2">
    <name type="scientific">Abyssalbus ytuae</name>
    <dbReference type="NCBI Taxonomy" id="2926907"/>
    <lineage>
        <taxon>Bacteria</taxon>
        <taxon>Pseudomonadati</taxon>
        <taxon>Bacteroidota</taxon>
        <taxon>Flavobacteriia</taxon>
        <taxon>Flavobacteriales</taxon>
        <taxon>Flavobacteriaceae</taxon>
        <taxon>Abyssalbus</taxon>
    </lineage>
</organism>
<keyword evidence="2" id="KW-1185">Reference proteome</keyword>
<dbReference type="KEGG" id="fbm:MQE35_16110"/>
<dbReference type="AlphaFoldDB" id="A0A9E7CU00"/>
<dbReference type="InterPro" id="IPR029062">
    <property type="entry name" value="Class_I_gatase-like"/>
</dbReference>
<accession>A0A9E7CU00</accession>
<dbReference type="Pfam" id="PF02585">
    <property type="entry name" value="PIG-L"/>
    <property type="match status" value="1"/>
</dbReference>
<sequence length="844" mass="95166">MRKIILSFSIILFFCSVPYSQSPKKYTSSDIFQAVQKLNFLGSALYIAAHPDDENTRIISYLSNEVKAKTAYLSLTRGDGGQNLIGSELKELLGVLRTQELLAARNIDGGSQMFTRAIDFGYSKHPDETLEIWNKKEILGDVVWAIRKFQPDVIINRFDHRTSGGTHGHHTSSAILSVEAFDLAGNPHEYTNQLTHVSTWQPKRLFFNTSWWFYGSRENFEKADKSKMISLNVGTYYPLKGMSNNEIAALSRSQHKCQGFGTMGSRGNEEEYLELLKGDFPKDPSNVFEGINTTWTRIKGGKAIGKILTEVEKNFNFKNPSAHISSLVEAYQLIQNLEDGHWKEIKSEEIKEIILACSGLYIEAITQKQTASPGDSLNINFEITNRSNIPFKINNIQIKPEDNSLDINESLDTNVQNKYALSLKVNNNRDYSSPYWLNQPPGLGMYNVNNPLLIGKPETPAPYTAVFNIALHNITIPFTKEVIYKYAKPDKGEVYEPFTILPQVTAGIENKVNIFSNNHPKDIAVKVKSHTKNIGGILTLKCPSGWNVSPESLNFELNKDNEEKTFHFKITPPLHENEGYINPQVILNNQIFDKELTEINYDHIKKQSVLLPAKTKAVKLNIKKAGQNIGYVMGAGDEVPESLRQIGYNVILINPEEIETGSLEKYDAIVMGIRAYNVLDELKFKQKYLLEYVKSGGTLIVQYNTAGWQGLQFENLAPYNLKVSRDRVTDENAEVTFLAKNHSIFNFPNKISSKDFDGWVQERGLYFPNEWGTEFTPLLSVHDKGEKPKNGSLLVAPYGKGYYIYTGLSFFRQLPPGVTGAFKLFANMLSIGKSEIKLNGNFKG</sequence>
<dbReference type="Proteomes" id="UP000831290">
    <property type="component" value="Chromosome"/>
</dbReference>
<gene>
    <name evidence="1" type="ORF">MQE35_16110</name>
</gene>
<dbReference type="InterPro" id="IPR003737">
    <property type="entry name" value="GlcNAc_PI_deacetylase-related"/>
</dbReference>
<dbReference type="SUPFAM" id="SSF52317">
    <property type="entry name" value="Class I glutamine amidotransferase-like"/>
    <property type="match status" value="1"/>
</dbReference>
<dbReference type="EMBL" id="CP094358">
    <property type="protein sequence ID" value="UOB17247.1"/>
    <property type="molecule type" value="Genomic_DNA"/>
</dbReference>
<dbReference type="SUPFAM" id="SSF102588">
    <property type="entry name" value="LmbE-like"/>
    <property type="match status" value="1"/>
</dbReference>
<protein>
    <submittedName>
        <fullName evidence="1">PIG-L family deacetylase</fullName>
    </submittedName>
</protein>